<feature type="compositionally biased region" description="Gly residues" evidence="3">
    <location>
        <begin position="53"/>
        <end position="66"/>
    </location>
</feature>
<evidence type="ECO:0000256" key="3">
    <source>
        <dbReference type="SAM" id="MobiDB-lite"/>
    </source>
</evidence>
<keyword evidence="1" id="KW-0238">DNA-binding</keyword>
<dbReference type="SMART" id="SM00422">
    <property type="entry name" value="HTH_MERR"/>
    <property type="match status" value="1"/>
</dbReference>
<gene>
    <name evidence="5" type="ORF">FHU32_002020</name>
</gene>
<evidence type="ECO:0000259" key="4">
    <source>
        <dbReference type="PROSITE" id="PS50937"/>
    </source>
</evidence>
<reference evidence="5" key="1">
    <citation type="submission" date="2020-08" db="EMBL/GenBank/DDBJ databases">
        <title>Sequencing the genomes of 1000 actinobacteria strains.</title>
        <authorList>
            <person name="Klenk H.-P."/>
        </authorList>
    </citation>
    <scope>NUCLEOTIDE SEQUENCE</scope>
    <source>
        <strain evidence="5">DSM 20582</strain>
    </source>
</reference>
<evidence type="ECO:0000256" key="2">
    <source>
        <dbReference type="SAM" id="Coils"/>
    </source>
</evidence>
<dbReference type="EMBL" id="JACHWT010000009">
    <property type="protein sequence ID" value="MBB3116770.1"/>
    <property type="molecule type" value="Genomic_DNA"/>
</dbReference>
<name>A0A8H9YA14_9CORY</name>
<dbReference type="Gene3D" id="1.10.1660.10">
    <property type="match status" value="1"/>
</dbReference>
<protein>
    <submittedName>
        <fullName evidence="5">MerR family transcriptional regulator/heat shock protein HspR</fullName>
    </submittedName>
</protein>
<dbReference type="GO" id="GO:0003677">
    <property type="term" value="F:DNA binding"/>
    <property type="evidence" value="ECO:0007669"/>
    <property type="project" value="UniProtKB-KW"/>
</dbReference>
<dbReference type="FunFam" id="1.10.1660.10:FF:000008">
    <property type="entry name" value="Heat shock transcriptional regulator"/>
    <property type="match status" value="1"/>
</dbReference>
<evidence type="ECO:0000256" key="1">
    <source>
        <dbReference type="ARBA" id="ARBA00023125"/>
    </source>
</evidence>
<organism evidence="5 6">
    <name type="scientific">Corynebacterium bovis DSM 20582 = CIP 54.80</name>
    <dbReference type="NCBI Taxonomy" id="927655"/>
    <lineage>
        <taxon>Bacteria</taxon>
        <taxon>Bacillati</taxon>
        <taxon>Actinomycetota</taxon>
        <taxon>Actinomycetes</taxon>
        <taxon>Mycobacteriales</taxon>
        <taxon>Corynebacteriaceae</taxon>
        <taxon>Corynebacterium</taxon>
    </lineage>
</organism>
<dbReference type="GO" id="GO:0003700">
    <property type="term" value="F:DNA-binding transcription factor activity"/>
    <property type="evidence" value="ECO:0007669"/>
    <property type="project" value="InterPro"/>
</dbReference>
<dbReference type="NCBIfam" id="NF047375">
    <property type="entry name" value="HeatShock_HspR"/>
    <property type="match status" value="1"/>
</dbReference>
<keyword evidence="5" id="KW-0346">Stress response</keyword>
<feature type="coiled-coil region" evidence="2">
    <location>
        <begin position="138"/>
        <end position="172"/>
    </location>
</feature>
<dbReference type="InterPro" id="IPR009061">
    <property type="entry name" value="DNA-bd_dom_put_sf"/>
</dbReference>
<dbReference type="PANTHER" id="PTHR30204:SF58">
    <property type="entry name" value="HTH-TYPE TRANSCRIPTIONAL REGULATOR YFMP"/>
    <property type="match status" value="1"/>
</dbReference>
<dbReference type="InterPro" id="IPR000551">
    <property type="entry name" value="MerR-type_HTH_dom"/>
</dbReference>
<sequence>MTAENRAAGNSTADNRTAGNRAADNRVAGNRAAGNRAADNRTAADGTAPEGTGSRGGGDRGPAGRGTGDREVYVISVAAEITGMHAQTLRTYDRMGLVTPERTRGGGRRYSRSDIDQLREIQRLSHDEGVNLAGIKTIIALQAKVAELEEENDRLARRLAEAEQAAEQAGARRRGEIVHVPRSTAVVMWEPRTVRRRR</sequence>
<evidence type="ECO:0000313" key="6">
    <source>
        <dbReference type="Proteomes" id="UP000612712"/>
    </source>
</evidence>
<accession>A0A8H9YA14</accession>
<evidence type="ECO:0000313" key="5">
    <source>
        <dbReference type="EMBL" id="MBB3116770.1"/>
    </source>
</evidence>
<dbReference type="Proteomes" id="UP000612712">
    <property type="component" value="Unassembled WGS sequence"/>
</dbReference>
<feature type="domain" description="HTH merR-type" evidence="4">
    <location>
        <begin position="72"/>
        <end position="141"/>
    </location>
</feature>
<dbReference type="Pfam" id="PF13411">
    <property type="entry name" value="MerR_1"/>
    <property type="match status" value="1"/>
</dbReference>
<dbReference type="CDD" id="cd04766">
    <property type="entry name" value="HTH_HspR"/>
    <property type="match status" value="1"/>
</dbReference>
<comment type="caution">
    <text evidence="5">The sequence shown here is derived from an EMBL/GenBank/DDBJ whole genome shotgun (WGS) entry which is preliminary data.</text>
</comment>
<dbReference type="PANTHER" id="PTHR30204">
    <property type="entry name" value="REDOX-CYCLING DRUG-SENSING TRANSCRIPTIONAL ACTIVATOR SOXR"/>
    <property type="match status" value="1"/>
</dbReference>
<feature type="compositionally biased region" description="Low complexity" evidence="3">
    <location>
        <begin position="18"/>
        <end position="52"/>
    </location>
</feature>
<dbReference type="PROSITE" id="PS50937">
    <property type="entry name" value="HTH_MERR_2"/>
    <property type="match status" value="1"/>
</dbReference>
<feature type="region of interest" description="Disordered" evidence="3">
    <location>
        <begin position="1"/>
        <end position="68"/>
    </location>
</feature>
<feature type="compositionally biased region" description="Polar residues" evidence="3">
    <location>
        <begin position="8"/>
        <end position="17"/>
    </location>
</feature>
<dbReference type="InterPro" id="IPR047057">
    <property type="entry name" value="MerR_fam"/>
</dbReference>
<dbReference type="AlphaFoldDB" id="A0A8H9YA14"/>
<proteinExistence type="predicted"/>
<keyword evidence="2" id="KW-0175">Coiled coil</keyword>
<dbReference type="SUPFAM" id="SSF46955">
    <property type="entry name" value="Putative DNA-binding domain"/>
    <property type="match status" value="1"/>
</dbReference>